<keyword evidence="2" id="KW-0804">Transcription</keyword>
<dbReference type="Gene3D" id="1.10.565.10">
    <property type="entry name" value="Retinoid X Receptor"/>
    <property type="match status" value="1"/>
</dbReference>
<proteinExistence type="predicted"/>
<protein>
    <submittedName>
        <fullName evidence="4">Ecdysone-induced protein 78C</fullName>
    </submittedName>
</protein>
<keyword evidence="5" id="KW-1185">Reference proteome</keyword>
<keyword evidence="3" id="KW-0675">Receptor</keyword>
<dbReference type="EMBL" id="JAJSOF020000033">
    <property type="protein sequence ID" value="KAJ4429556.1"/>
    <property type="molecule type" value="Genomic_DNA"/>
</dbReference>
<dbReference type="SUPFAM" id="SSF48508">
    <property type="entry name" value="Nuclear receptor ligand-binding domain"/>
    <property type="match status" value="1"/>
</dbReference>
<sequence length="71" mass="8392">MQWFTNRQVSRNHASEPQLLANVLVKLPELRNLGAKHSAHLDWFRLNWAKLRLPPLFAEIFDIPKCEEDLQ</sequence>
<organism evidence="4 5">
    <name type="scientific">Periplaneta americana</name>
    <name type="common">American cockroach</name>
    <name type="synonym">Blatta americana</name>
    <dbReference type="NCBI Taxonomy" id="6978"/>
    <lineage>
        <taxon>Eukaryota</taxon>
        <taxon>Metazoa</taxon>
        <taxon>Ecdysozoa</taxon>
        <taxon>Arthropoda</taxon>
        <taxon>Hexapoda</taxon>
        <taxon>Insecta</taxon>
        <taxon>Pterygota</taxon>
        <taxon>Neoptera</taxon>
        <taxon>Polyneoptera</taxon>
        <taxon>Dictyoptera</taxon>
        <taxon>Blattodea</taxon>
        <taxon>Blattoidea</taxon>
        <taxon>Blattidae</taxon>
        <taxon>Blattinae</taxon>
        <taxon>Periplaneta</taxon>
    </lineage>
</organism>
<dbReference type="InterPro" id="IPR035500">
    <property type="entry name" value="NHR-like_dom_sf"/>
</dbReference>
<evidence type="ECO:0000256" key="3">
    <source>
        <dbReference type="ARBA" id="ARBA00023170"/>
    </source>
</evidence>
<accession>A0ABQ8S6P9</accession>
<comment type="caution">
    <text evidence="4">The sequence shown here is derived from an EMBL/GenBank/DDBJ whole genome shotgun (WGS) entry which is preliminary data.</text>
</comment>
<name>A0ABQ8S6P9_PERAM</name>
<evidence type="ECO:0000313" key="4">
    <source>
        <dbReference type="EMBL" id="KAJ4429556.1"/>
    </source>
</evidence>
<evidence type="ECO:0000256" key="2">
    <source>
        <dbReference type="ARBA" id="ARBA00023163"/>
    </source>
</evidence>
<reference evidence="4 5" key="1">
    <citation type="journal article" date="2022" name="Allergy">
        <title>Genome assembly and annotation of Periplaneta americana reveal a comprehensive cockroach allergen profile.</title>
        <authorList>
            <person name="Wang L."/>
            <person name="Xiong Q."/>
            <person name="Saelim N."/>
            <person name="Wang L."/>
            <person name="Nong W."/>
            <person name="Wan A.T."/>
            <person name="Shi M."/>
            <person name="Liu X."/>
            <person name="Cao Q."/>
            <person name="Hui J.H.L."/>
            <person name="Sookrung N."/>
            <person name="Leung T.F."/>
            <person name="Tungtrongchitr A."/>
            <person name="Tsui S.K.W."/>
        </authorList>
    </citation>
    <scope>NUCLEOTIDE SEQUENCE [LARGE SCALE GENOMIC DNA]</scope>
    <source>
        <strain evidence="4">PWHHKU_190912</strain>
    </source>
</reference>
<keyword evidence="1" id="KW-0805">Transcription regulation</keyword>
<gene>
    <name evidence="4" type="primary">EIP78C</name>
    <name evidence="4" type="ORF">ANN_21725</name>
</gene>
<evidence type="ECO:0000313" key="5">
    <source>
        <dbReference type="Proteomes" id="UP001148838"/>
    </source>
</evidence>
<dbReference type="Proteomes" id="UP001148838">
    <property type="component" value="Unassembled WGS sequence"/>
</dbReference>
<evidence type="ECO:0000256" key="1">
    <source>
        <dbReference type="ARBA" id="ARBA00023015"/>
    </source>
</evidence>